<dbReference type="PROSITE" id="PS50234">
    <property type="entry name" value="VWFA"/>
    <property type="match status" value="1"/>
</dbReference>
<dbReference type="InterPro" id="IPR036465">
    <property type="entry name" value="vWFA_dom_sf"/>
</dbReference>
<dbReference type="InterPro" id="IPR011042">
    <property type="entry name" value="6-blade_b-propeller_TolB-like"/>
</dbReference>
<feature type="signal peptide" evidence="3">
    <location>
        <begin position="1"/>
        <end position="26"/>
    </location>
</feature>
<reference evidence="6" key="1">
    <citation type="journal article" date="2019" name="Int. J. Syst. Evol. Microbiol.">
        <title>The Global Catalogue of Microorganisms (GCM) 10K type strain sequencing project: providing services to taxonomists for standard genome sequencing and annotation.</title>
        <authorList>
            <consortium name="The Broad Institute Genomics Platform"/>
            <consortium name="The Broad Institute Genome Sequencing Center for Infectious Disease"/>
            <person name="Wu L."/>
            <person name="Ma J."/>
        </authorList>
    </citation>
    <scope>NUCLEOTIDE SEQUENCE [LARGE SCALE GENOMIC DNA]</scope>
    <source>
        <strain evidence="6">CGMCC 4.7683</strain>
    </source>
</reference>
<dbReference type="PANTHER" id="PTHR36842:SF1">
    <property type="entry name" value="PROTEIN TOLB"/>
    <property type="match status" value="1"/>
</dbReference>
<dbReference type="SUPFAM" id="SSF53300">
    <property type="entry name" value="vWA-like"/>
    <property type="match status" value="1"/>
</dbReference>
<feature type="chain" id="PRO_5047010757" evidence="3">
    <location>
        <begin position="27"/>
        <end position="1352"/>
    </location>
</feature>
<dbReference type="EMBL" id="BNAY01000001">
    <property type="protein sequence ID" value="GHH01161.1"/>
    <property type="molecule type" value="Genomic_DNA"/>
</dbReference>
<evidence type="ECO:0000313" key="6">
    <source>
        <dbReference type="Proteomes" id="UP000635387"/>
    </source>
</evidence>
<comment type="caution">
    <text evidence="5">The sequence shown here is derived from an EMBL/GenBank/DDBJ whole genome shotgun (WGS) entry which is preliminary data.</text>
</comment>
<dbReference type="Proteomes" id="UP000635387">
    <property type="component" value="Unassembled WGS sequence"/>
</dbReference>
<sequence>MRPNRAVAAIAFVAVLGGAAITGVFAPTAAQQPAPSAVPYRVGYVSAAVTGLFQATGEGAVAALPAGAGGVDSDASAGKGGLVWVSKRAVRDGAERDGEIWYLRDGTRVPVRLTDDATADTHPALSPDGSSVAFVSERTGSKDIFVIGVDGRGLRQVTSGPAADDSPSWSPDGGRLVFSSTAEDPAGDLHIVPASGGAPTRLTNDPGADTQPAWAPTGSRIAFTTTRFDPAGDVVVMADTGGAVTRAVPEPGDSSEPAWSPDGARLAFTTRQPDPLGDVKQVALPGGQVSVISALSAVGETEPTFRADGRPVFTELRGGDTTDIWSADARGGDRRDLTNRPDADEADPAFSPDGTSLAYTEFGTGESRNSQIIVANGDGGAPRPLTGGAGGSKRERHPAWSPDATKIAFTRTVSAGEGSDSFVRIVRVADGRPLGDIPIPAHLRGDDSQPVWSSDGTKITLTRAATRVGPPGPSRVDPPVVDVPVGRGGSARIGKTVQTDRIRSLPDVVLLMDQTGSMGSVIEQVKTNLGKVIDSVRDREKDARFAVAAFGDARDPDDVTEGGTRIPRSFYVQQPLTPAGTEAERKLLSDAFARIRADGGIDTAEDWLPALQKIATGAITFRPGSSRVLVLVGDAASHEDPPDPRAAVRSAVIAALNAAKISVVAVPAVTGGSSGARDQGLDYRGQATAITDATNGVLTPGTDPGRISEAIIAGIGDLPVGVQPVSFCDPGLTMTFDPAGPQSVPGGTNARFVETATVSSTAALGSLLRCRVEFRLNGETTVRPGYTENVTVRVKDPALPLITLHDQTVTGTGPTVIEYPVSAVDANGSPLNPSCTPLSGSLFPVGATTVTCTATGTNGTAVETAVMAVAPPGETRRKLVWQVALTQPSPDVVVPGNQRDLSAQFGPECGAGAEGTADVSPDGATLAFQSGNALICVASADGGPGRILVQRAGFVDDPAWSPDGGLIAYTNSPGESPPQVAIVPFTGGDGRTLIEGPGGAAQPAFQRIPDLAVSATAVPAAIPFEGLTTFEFVVTNRGVTASPEVGLFVRLTAGLRQATVLTTKGTCTPELVCAFGTMVPGEEVRLRFTATGLAAGTQAATGTVTTTGHDADARDNSATAVVTVAGKPVPPVTPGSLSVGMSVSAVPLFVGGDDVVLTYLVHNGSQAAMPNVRLVTQLPPQLPATSAAPGCVPGGGSCTLGTLAPDQTVAVRISMAAKSAFEGQVSGTVSTTGPDNDAGDNTANARVVVRQPVVELDPKIGTLGFVPRVRGTDFPPGAVVRPAWSAGISAPGLVTVGVDGRFETQFLIFHHDLIGPRTVNVTSVGGVKFGAVRSNPILVVLRTLQPPFITRG</sequence>
<name>A0ABQ3L2U5_9PSEU</name>
<keyword evidence="6" id="KW-1185">Reference proteome</keyword>
<feature type="compositionally biased region" description="Basic and acidic residues" evidence="2">
    <location>
        <begin position="330"/>
        <end position="343"/>
    </location>
</feature>
<dbReference type="InterPro" id="IPR011659">
    <property type="entry name" value="WD40"/>
</dbReference>
<keyword evidence="3" id="KW-0732">Signal</keyword>
<dbReference type="Pfam" id="PF00092">
    <property type="entry name" value="VWA"/>
    <property type="match status" value="1"/>
</dbReference>
<dbReference type="Gene3D" id="3.40.50.410">
    <property type="entry name" value="von Willebrand factor, type A domain"/>
    <property type="match status" value="1"/>
</dbReference>
<feature type="domain" description="VWFA" evidence="4">
    <location>
        <begin position="507"/>
        <end position="666"/>
    </location>
</feature>
<evidence type="ECO:0000259" key="4">
    <source>
        <dbReference type="PROSITE" id="PS50234"/>
    </source>
</evidence>
<feature type="region of interest" description="Disordered" evidence="2">
    <location>
        <begin position="322"/>
        <end position="399"/>
    </location>
</feature>
<gene>
    <name evidence="5" type="ORF">GCM10017790_00900</name>
</gene>
<dbReference type="Pfam" id="PF07676">
    <property type="entry name" value="PD40"/>
    <property type="match status" value="6"/>
</dbReference>
<comment type="similarity">
    <text evidence="1">Belongs to the TolB family.</text>
</comment>
<accession>A0ABQ3L2U5</accession>
<dbReference type="InterPro" id="IPR001434">
    <property type="entry name" value="OmcB-like_DUF11"/>
</dbReference>
<dbReference type="Pfam" id="PF01345">
    <property type="entry name" value="DUF11"/>
    <property type="match status" value="2"/>
</dbReference>
<feature type="compositionally biased region" description="Low complexity" evidence="2">
    <location>
        <begin position="474"/>
        <end position="485"/>
    </location>
</feature>
<feature type="region of interest" description="Disordered" evidence="2">
    <location>
        <begin position="157"/>
        <end position="215"/>
    </location>
</feature>
<evidence type="ECO:0000256" key="1">
    <source>
        <dbReference type="ARBA" id="ARBA00009820"/>
    </source>
</evidence>
<proteinExistence type="inferred from homology"/>
<protein>
    <submittedName>
        <fullName evidence="5">Translocation protein TolB</fullName>
    </submittedName>
</protein>
<dbReference type="CDD" id="cd00198">
    <property type="entry name" value="vWFA"/>
    <property type="match status" value="1"/>
</dbReference>
<dbReference type="Gene3D" id="2.120.10.30">
    <property type="entry name" value="TolB, C-terminal domain"/>
    <property type="match status" value="4"/>
</dbReference>
<dbReference type="InterPro" id="IPR002035">
    <property type="entry name" value="VWF_A"/>
</dbReference>
<dbReference type="SUPFAM" id="SSF82171">
    <property type="entry name" value="DPP6 N-terminal domain-like"/>
    <property type="match status" value="2"/>
</dbReference>
<feature type="region of interest" description="Disordered" evidence="2">
    <location>
        <begin position="465"/>
        <end position="488"/>
    </location>
</feature>
<evidence type="ECO:0000256" key="2">
    <source>
        <dbReference type="SAM" id="MobiDB-lite"/>
    </source>
</evidence>
<organism evidence="5 6">
    <name type="scientific">Amycolatopsis oliviviridis</name>
    <dbReference type="NCBI Taxonomy" id="1471590"/>
    <lineage>
        <taxon>Bacteria</taxon>
        <taxon>Bacillati</taxon>
        <taxon>Actinomycetota</taxon>
        <taxon>Actinomycetes</taxon>
        <taxon>Pseudonocardiales</taxon>
        <taxon>Pseudonocardiaceae</taxon>
        <taxon>Amycolatopsis</taxon>
    </lineage>
</organism>
<dbReference type="SMART" id="SM00327">
    <property type="entry name" value="VWA"/>
    <property type="match status" value="1"/>
</dbReference>
<dbReference type="PANTHER" id="PTHR36842">
    <property type="entry name" value="PROTEIN TOLB HOMOLOG"/>
    <property type="match status" value="1"/>
</dbReference>
<evidence type="ECO:0000313" key="5">
    <source>
        <dbReference type="EMBL" id="GHH01161.1"/>
    </source>
</evidence>
<evidence type="ECO:0000256" key="3">
    <source>
        <dbReference type="SAM" id="SignalP"/>
    </source>
</evidence>